<dbReference type="GO" id="GO:0009279">
    <property type="term" value="C:cell outer membrane"/>
    <property type="evidence" value="ECO:0007669"/>
    <property type="project" value="TreeGrafter"/>
</dbReference>
<dbReference type="InterPro" id="IPR050218">
    <property type="entry name" value="LptD"/>
</dbReference>
<comment type="caution">
    <text evidence="2">The sequence shown here is derived from an EMBL/GenBank/DDBJ whole genome shotgun (WGS) entry which is preliminary data.</text>
</comment>
<dbReference type="Gene3D" id="2.60.450.10">
    <property type="entry name" value="Lipopolysaccharide (LPS) transport protein A like domain"/>
    <property type="match status" value="2"/>
</dbReference>
<evidence type="ECO:0000313" key="3">
    <source>
        <dbReference type="Proteomes" id="UP000697710"/>
    </source>
</evidence>
<reference evidence="2" key="2">
    <citation type="journal article" date="2021" name="Microbiome">
        <title>Successional dynamics and alternative stable states in a saline activated sludge microbial community over 9 years.</title>
        <authorList>
            <person name="Wang Y."/>
            <person name="Ye J."/>
            <person name="Ju F."/>
            <person name="Liu L."/>
            <person name="Boyd J.A."/>
            <person name="Deng Y."/>
            <person name="Parks D.H."/>
            <person name="Jiang X."/>
            <person name="Yin X."/>
            <person name="Woodcroft B.J."/>
            <person name="Tyson G.W."/>
            <person name="Hugenholtz P."/>
            <person name="Polz M.F."/>
            <person name="Zhang T."/>
        </authorList>
    </citation>
    <scope>NUCLEOTIDE SEQUENCE</scope>
    <source>
        <strain evidence="2">HKST-UBA01</strain>
    </source>
</reference>
<sequence>MRTLFERAWIGLLLVVVISAWLRDPLHAQVPVAPLPASPWILEGDSLWGSKDQGTEILAPRIRHEELRIQADRGRLSPDRQVLVLMDAVRIEDTTRVVTSEQGVYRRLERILDLVGNVRGNGPEGDFRAGELTYDRGLGTMDLRGRPVVSDSGRVVWADRIHWVNDASRGEAEGHVQILLRADSTWVHGEFAEYDRISGNIVLTGSPWLYKPGADSTQDLRVDADTLRMNEFARRGAADGNVHIARGDVRARGGHAIFELVRNRTSLFEEPVAWDRDGEIRADTISMRLQTGQADLLEAFGNVSVDYRPEANPGERDIVLGDTLRATIEGGSVNSFRMIGNATSLYLPSLAEAKSGTGRNVSTARRIHLYLSEGQADRVDFIERASGVYRFPGQASLKTLRNPAALDSILPGRMGRALARLDSARGMPDDGDVVQTPPDSSASHRGDPLVEHFRLHRDLSLPDSLTSPFDLLFDDEVKYSGDTIRFRVRDDQLTLRGHGKMDYGESALESEEIDYYSKRDLVVATGAPTLSDQRSQVVGQRMTYRTDEREGMVYQGKTELDGGYYYGEQVKKLPDDALLVKDGDYTTCDHDPPHYTFHSKKMKLVMKESAVARPVILRIYQVPVLGIPFYFFPLQSGRRSGILVPDFEFGFNRNVGRFAKNLGYYWAISDYMDAKAWIDFYDRGPELEFNGEYRYAVRYLLNGSATGSYLNQQSGDQRAKHWKFAGSHVQNIGDGGRFTMRADFKSDATYVQDFNSDAGVDERLNRQLRSSASYTHSWSGGSVSASADRTQYLDAASTFGSQERVERVPGVSLTLNRFPLGRAPDDLGRGGRLPWLASTTFGPSFRFQRDFTKFSDGSFRDNSAAQGTWSLSDSRNVGYLRLSPGLSGNVAWFHKDARGEYNGSGATWSASLSATTTLYGTMPGSIGPLAGLRHVVRPSVSYSYQPDFPSLSYVDSLGVKRARFTSVGGIGLSGSRVSSMSFSLDQSLHTKWRSGETVVKKENVLSWSTGASYNFQAPEGTHPLSQLSNSVRFRPFSTFDASYSATIDPYQWTNERYSVSATVRVSNRTFASASPADTTQSDGLDYGEFGQADLNGNRSGQASAAPWSVTANYNFTGGFGQKRSSLDLRSSLQPSAGWSVSVGAYYDLEKKEFVSHSLSLARDLHCWQFRFSRDTSGGYRFNISIKDVPEVKYDSEKRSR</sequence>
<proteinExistence type="predicted"/>
<dbReference type="InterPro" id="IPR045659">
    <property type="entry name" value="LptD_2"/>
</dbReference>
<dbReference type="PANTHER" id="PTHR30189">
    <property type="entry name" value="LPS-ASSEMBLY PROTEIN"/>
    <property type="match status" value="1"/>
</dbReference>
<dbReference type="PANTHER" id="PTHR30189:SF1">
    <property type="entry name" value="LPS-ASSEMBLY PROTEIN LPTD"/>
    <property type="match status" value="1"/>
</dbReference>
<feature type="domain" description="LPS-assembly protein LptD central" evidence="1">
    <location>
        <begin position="611"/>
        <end position="1050"/>
    </location>
</feature>
<organism evidence="2 3">
    <name type="scientific">Eiseniibacteriota bacterium</name>
    <dbReference type="NCBI Taxonomy" id="2212470"/>
    <lineage>
        <taxon>Bacteria</taxon>
        <taxon>Candidatus Eiseniibacteriota</taxon>
    </lineage>
</organism>
<gene>
    <name evidence="2" type="ORF">KC729_10700</name>
</gene>
<dbReference type="EMBL" id="JAGQHR010000309">
    <property type="protein sequence ID" value="MCA9728143.1"/>
    <property type="molecule type" value="Genomic_DNA"/>
</dbReference>
<dbReference type="AlphaFoldDB" id="A0A956RPH3"/>
<reference evidence="2" key="1">
    <citation type="submission" date="2020-04" db="EMBL/GenBank/DDBJ databases">
        <authorList>
            <person name="Zhang T."/>
        </authorList>
    </citation>
    <scope>NUCLEOTIDE SEQUENCE</scope>
    <source>
        <strain evidence="2">HKST-UBA01</strain>
    </source>
</reference>
<protein>
    <recommendedName>
        <fullName evidence="1">LPS-assembly protein LptD central domain-containing protein</fullName>
    </recommendedName>
</protein>
<dbReference type="GO" id="GO:1990351">
    <property type="term" value="C:transporter complex"/>
    <property type="evidence" value="ECO:0007669"/>
    <property type="project" value="TreeGrafter"/>
</dbReference>
<evidence type="ECO:0000313" key="2">
    <source>
        <dbReference type="EMBL" id="MCA9728143.1"/>
    </source>
</evidence>
<dbReference type="Pfam" id="PF19838">
    <property type="entry name" value="LptD_2"/>
    <property type="match status" value="1"/>
</dbReference>
<name>A0A956RPH3_UNCEI</name>
<evidence type="ECO:0000259" key="1">
    <source>
        <dbReference type="Pfam" id="PF19838"/>
    </source>
</evidence>
<accession>A0A956RPH3</accession>
<dbReference type="Proteomes" id="UP000697710">
    <property type="component" value="Unassembled WGS sequence"/>
</dbReference>